<dbReference type="RefSeq" id="XP_008880755.1">
    <property type="nucleotide sequence ID" value="XM_008882533.1"/>
</dbReference>
<gene>
    <name evidence="1" type="ORF">H310_14638</name>
</gene>
<sequence length="95" mass="11167">MFKEDGKVDLASLAQFPRYEEWLRLDEEYQVYRNDLCMLIPQLMDEIAKHVTATSVDVVTASWKTNGEYIKEREVSDAILNHIDCWFGHIERAMV</sequence>
<dbReference type="EMBL" id="KI914029">
    <property type="protein sequence ID" value="ETV90602.1"/>
    <property type="molecule type" value="Genomic_DNA"/>
</dbReference>
<dbReference type="OrthoDB" id="5538672at2759"/>
<organism evidence="1">
    <name type="scientific">Aphanomyces invadans</name>
    <dbReference type="NCBI Taxonomy" id="157072"/>
    <lineage>
        <taxon>Eukaryota</taxon>
        <taxon>Sar</taxon>
        <taxon>Stramenopiles</taxon>
        <taxon>Oomycota</taxon>
        <taxon>Saprolegniomycetes</taxon>
        <taxon>Saprolegniales</taxon>
        <taxon>Verrucalvaceae</taxon>
        <taxon>Aphanomyces</taxon>
    </lineage>
</organism>
<reference evidence="1" key="1">
    <citation type="submission" date="2013-12" db="EMBL/GenBank/DDBJ databases">
        <title>The Genome Sequence of Aphanomyces invadans NJM9701.</title>
        <authorList>
            <consortium name="The Broad Institute Genomics Platform"/>
            <person name="Russ C."/>
            <person name="Tyler B."/>
            <person name="van West P."/>
            <person name="Dieguez-Uribeondo J."/>
            <person name="Young S.K."/>
            <person name="Zeng Q."/>
            <person name="Gargeya S."/>
            <person name="Fitzgerald M."/>
            <person name="Abouelleil A."/>
            <person name="Alvarado L."/>
            <person name="Chapman S.B."/>
            <person name="Gainer-Dewar J."/>
            <person name="Goldberg J."/>
            <person name="Griggs A."/>
            <person name="Gujja S."/>
            <person name="Hansen M."/>
            <person name="Howarth C."/>
            <person name="Imamovic A."/>
            <person name="Ireland A."/>
            <person name="Larimer J."/>
            <person name="McCowan C."/>
            <person name="Murphy C."/>
            <person name="Pearson M."/>
            <person name="Poon T.W."/>
            <person name="Priest M."/>
            <person name="Roberts A."/>
            <person name="Saif S."/>
            <person name="Shea T."/>
            <person name="Sykes S."/>
            <person name="Wortman J."/>
            <person name="Nusbaum C."/>
            <person name="Birren B."/>
        </authorList>
    </citation>
    <scope>NUCLEOTIDE SEQUENCE [LARGE SCALE GENOMIC DNA]</scope>
    <source>
        <strain evidence="1">NJM9701</strain>
    </source>
</reference>
<accession>A0A024TB77</accession>
<protein>
    <submittedName>
        <fullName evidence="1">Uncharacterized protein</fullName>
    </submittedName>
</protein>
<dbReference type="VEuPathDB" id="FungiDB:H310_14638"/>
<evidence type="ECO:0000313" key="1">
    <source>
        <dbReference type="EMBL" id="ETV90602.1"/>
    </source>
</evidence>
<proteinExistence type="predicted"/>
<dbReference type="AlphaFoldDB" id="A0A024TB77"/>
<dbReference type="GeneID" id="20091688"/>
<name>A0A024TB77_9STRA</name>